<accession>A0ACC1IK27</accession>
<reference evidence="1" key="1">
    <citation type="submission" date="2022-07" db="EMBL/GenBank/DDBJ databases">
        <title>Phylogenomic reconstructions and comparative analyses of Kickxellomycotina fungi.</title>
        <authorList>
            <person name="Reynolds N.K."/>
            <person name="Stajich J.E."/>
            <person name="Barry K."/>
            <person name="Grigoriev I.V."/>
            <person name="Crous P."/>
            <person name="Smith M.E."/>
        </authorList>
    </citation>
    <scope>NUCLEOTIDE SEQUENCE</scope>
    <source>
        <strain evidence="1">Benny 63K</strain>
    </source>
</reference>
<protein>
    <submittedName>
        <fullName evidence="1">Uncharacterized protein</fullName>
    </submittedName>
</protein>
<sequence length="261" mass="29368">MSQQQQILRQRQKLNEIKAQEQEKLKSRLNSIYATDILNIARHFGSRPKATTAQVIDIDDKGISIEWEWKDVDSEKSKSEDMQFAFREGASSSSALQEISDLASEANKALGINEKPQLTRDKETLDARTLVDFEFAAPSVTTMVTVLLGLALTGYMAYVEDVHPSLKFIRKFVSMTVAYYIFVFAAGIHLLEALSVCAICQLVKTFQPRQMSTENQIKWTIGSALFGVFCMHDFVARIMRQFALADSMKKPAMPQRTAPGN</sequence>
<comment type="caution">
    <text evidence="1">The sequence shown here is derived from an EMBL/GenBank/DDBJ whole genome shotgun (WGS) entry which is preliminary data.</text>
</comment>
<gene>
    <name evidence="1" type="ORF">LPJ66_004901</name>
</gene>
<name>A0ACC1IK27_9FUNG</name>
<keyword evidence="2" id="KW-1185">Reference proteome</keyword>
<dbReference type="EMBL" id="JANBPG010000632">
    <property type="protein sequence ID" value="KAJ1894908.1"/>
    <property type="molecule type" value="Genomic_DNA"/>
</dbReference>
<proteinExistence type="predicted"/>
<dbReference type="Proteomes" id="UP001150581">
    <property type="component" value="Unassembled WGS sequence"/>
</dbReference>
<evidence type="ECO:0000313" key="1">
    <source>
        <dbReference type="EMBL" id="KAJ1894908.1"/>
    </source>
</evidence>
<evidence type="ECO:0000313" key="2">
    <source>
        <dbReference type="Proteomes" id="UP001150581"/>
    </source>
</evidence>
<organism evidence="1 2">
    <name type="scientific">Kickxella alabastrina</name>
    <dbReference type="NCBI Taxonomy" id="61397"/>
    <lineage>
        <taxon>Eukaryota</taxon>
        <taxon>Fungi</taxon>
        <taxon>Fungi incertae sedis</taxon>
        <taxon>Zoopagomycota</taxon>
        <taxon>Kickxellomycotina</taxon>
        <taxon>Kickxellomycetes</taxon>
        <taxon>Kickxellales</taxon>
        <taxon>Kickxellaceae</taxon>
        <taxon>Kickxella</taxon>
    </lineage>
</organism>